<proteinExistence type="predicted"/>
<protein>
    <submittedName>
        <fullName evidence="1">Uncharacterized protein</fullName>
    </submittedName>
</protein>
<organism evidence="1 2">
    <name type="scientific">Carboxydothermus ferrireducens DSM 11255</name>
    <dbReference type="NCBI Taxonomy" id="1119529"/>
    <lineage>
        <taxon>Bacteria</taxon>
        <taxon>Bacillati</taxon>
        <taxon>Bacillota</taxon>
        <taxon>Clostridia</taxon>
        <taxon>Thermoanaerobacterales</taxon>
        <taxon>Thermoanaerobacteraceae</taxon>
        <taxon>Carboxydothermus</taxon>
    </lineage>
</organism>
<dbReference type="EMBL" id="JACCBS010000001">
    <property type="protein sequence ID" value="NYE56708.1"/>
    <property type="molecule type" value="Genomic_DNA"/>
</dbReference>
<evidence type="ECO:0000313" key="1">
    <source>
        <dbReference type="EMBL" id="NYE56708.1"/>
    </source>
</evidence>
<comment type="caution">
    <text evidence="1">The sequence shown here is derived from an EMBL/GenBank/DDBJ whole genome shotgun (WGS) entry which is preliminary data.</text>
</comment>
<accession>A0ABX2RAA1</accession>
<keyword evidence="2" id="KW-1185">Reference proteome</keyword>
<evidence type="ECO:0000313" key="2">
    <source>
        <dbReference type="Proteomes" id="UP000604066"/>
    </source>
</evidence>
<sequence>MEEYIPETANYKSFDEFRDLAVKEIVNMFLGYKEDNGDKFKDITFHIKIKMFFYNVMMVDLYEACGRINHLVVKVVN</sequence>
<name>A0ABX2RAA1_9THEO</name>
<dbReference type="Proteomes" id="UP000604066">
    <property type="component" value="Unassembled WGS sequence"/>
</dbReference>
<reference evidence="1 2" key="1">
    <citation type="submission" date="2020-07" db="EMBL/GenBank/DDBJ databases">
        <title>Genomic Encyclopedia of Type Strains, Phase III (KMG-III): the genomes of soil and plant-associated and newly described type strains.</title>
        <authorList>
            <person name="Whitman W."/>
        </authorList>
    </citation>
    <scope>NUCLEOTIDE SEQUENCE [LARGE SCALE GENOMIC DNA]</scope>
    <source>
        <strain evidence="1 2">DSM 11255</strain>
    </source>
</reference>
<gene>
    <name evidence="1" type="ORF">HDG70_000414</name>
</gene>
<dbReference type="RefSeq" id="WP_028052910.1">
    <property type="nucleotide sequence ID" value="NZ_ATYG01000045.1"/>
</dbReference>